<evidence type="ECO:0000256" key="1">
    <source>
        <dbReference type="ARBA" id="ARBA00022801"/>
    </source>
</evidence>
<feature type="compositionally biased region" description="Gly residues" evidence="3">
    <location>
        <begin position="68"/>
        <end position="77"/>
    </location>
</feature>
<proteinExistence type="predicted"/>
<evidence type="ECO:0000256" key="3">
    <source>
        <dbReference type="SAM" id="MobiDB-lite"/>
    </source>
</evidence>
<dbReference type="GO" id="GO:0004557">
    <property type="term" value="F:alpha-galactosidase activity"/>
    <property type="evidence" value="ECO:0007669"/>
    <property type="project" value="InterPro"/>
</dbReference>
<dbReference type="InterPro" id="IPR050985">
    <property type="entry name" value="Alpha-glycosidase_related"/>
</dbReference>
<reference evidence="4" key="1">
    <citation type="journal article" date="2021" name="Sci. Rep.">
        <title>Diploid genomic architecture of Nitzschia inconspicua, an elite biomass production diatom.</title>
        <authorList>
            <person name="Oliver A."/>
            <person name="Podell S."/>
            <person name="Pinowska A."/>
            <person name="Traller J.C."/>
            <person name="Smith S.R."/>
            <person name="McClure R."/>
            <person name="Beliaev A."/>
            <person name="Bohutskyi P."/>
            <person name="Hill E.A."/>
            <person name="Rabines A."/>
            <person name="Zheng H."/>
            <person name="Allen L.Z."/>
            <person name="Kuo A."/>
            <person name="Grigoriev I.V."/>
            <person name="Allen A.E."/>
            <person name="Hazlebeck D."/>
            <person name="Allen E.E."/>
        </authorList>
    </citation>
    <scope>NUCLEOTIDE SEQUENCE</scope>
    <source>
        <strain evidence="4">Hildebrandi</strain>
    </source>
</reference>
<dbReference type="InterPro" id="IPR002252">
    <property type="entry name" value="Glyco_hydro_36"/>
</dbReference>
<feature type="compositionally biased region" description="Acidic residues" evidence="3">
    <location>
        <begin position="101"/>
        <end position="119"/>
    </location>
</feature>
<gene>
    <name evidence="4" type="ORF">IV203_030084</name>
</gene>
<evidence type="ECO:0000313" key="5">
    <source>
        <dbReference type="Proteomes" id="UP000693970"/>
    </source>
</evidence>
<keyword evidence="5" id="KW-1185">Reference proteome</keyword>
<dbReference type="CDD" id="cd14791">
    <property type="entry name" value="GH36"/>
    <property type="match status" value="1"/>
</dbReference>
<accession>A0A9K3LSX0</accession>
<evidence type="ECO:0000256" key="2">
    <source>
        <dbReference type="ARBA" id="ARBA00023295"/>
    </source>
</evidence>
<dbReference type="PANTHER" id="PTHR43053">
    <property type="entry name" value="GLYCOSIDASE FAMILY 31"/>
    <property type="match status" value="1"/>
</dbReference>
<dbReference type="EMBL" id="JAGRRH010000007">
    <property type="protein sequence ID" value="KAG7367413.1"/>
    <property type="molecule type" value="Genomic_DNA"/>
</dbReference>
<comment type="caution">
    <text evidence="4">The sequence shown here is derived from an EMBL/GenBank/DDBJ whole genome shotgun (WGS) entry which is preliminary data.</text>
</comment>
<dbReference type="PANTHER" id="PTHR43053:SF3">
    <property type="entry name" value="ALPHA-GALACTOSIDASE C-RELATED"/>
    <property type="match status" value="1"/>
</dbReference>
<dbReference type="OrthoDB" id="5795902at2759"/>
<reference evidence="4" key="2">
    <citation type="submission" date="2021-04" db="EMBL/GenBank/DDBJ databases">
        <authorList>
            <person name="Podell S."/>
        </authorList>
    </citation>
    <scope>NUCLEOTIDE SEQUENCE</scope>
    <source>
        <strain evidence="4">Hildebrandi</strain>
    </source>
</reference>
<sequence>MVTNSKKEEKWIFSLAVPPNVAPKRSIEIVATLNPVDGSGKDESLPNPSPKDQNSTTTASFPSKGPAPVGGGFGGGLVEMVSPQETRANETKSLLNRETYETEDENDDDDDDDDEEDDNPSGVTYRKSSAGSYGTCWKFCNAAHGMKLESSTLLRLSYRPAWQTIPEYTQGKRQRNLLRTIACCCQSPEEIIEEQQIWEVYTTQNIVKTERLEVTIRGMGVCQAVQVYMRPMDDVDVDHMSTPKPYQMPLKLHQDRMEKQQEQTWTRFTEPDDDLTRAPSEDDYIVLTFAIPLQTHSNHDPPLLWKVDIPPQRSAKDMALDTISVLDGSVDLKEPATHVFIEGYQSWSFAGSVWKGKPQPKPAMLNVFSGAFNSGGCLPDPPTAVMGCDPSSDGVCAPDFLSSSTNHSVLRSGTKKYPYKSDFFTCITTGRDEIVDENGGAALICGWLSQHRQFGVISIDETLGNLKMHATHDAILKTRVSTDWAYAQLVSPHHYDEEPMVHYLHAAAAYNQAKPLQNGPLLTGWCSWYHYYENISEHVLRENFERLATMKNKVPTNVAVVDDGYMTAWGDWDSLKPQKFTSLDVVARDIASSRMRPGLWMAPFAADKHSQIAKLHPEWIIRNDRGVPANSSNCGKFFYGLDATNPQVREYVFKSVRRAVQDWGFQVLKIDFLYAACLEGNGKYDLSMTRAEAMHLALQTIREAAGPRVFLIGCGCPIATGIGYVDGMRVSADTGPTWYPAFPLPFWDHGTLPSLRAMIRNSMTRAPFGHRWWLNDPDCLLLGESTRLKGEEIISAASIIAMTCGMLLLSDDLTKVSINRMKILTKIFPMTGVSGVVLDLHTTKNKGLPSLIRLWCTDRYKHLENFRLTDSFMKSLQEEDYNAEATFFGRQSAFDFEKVCAVQERFRSCIHVAQGMGTWTVVSVSNWDDKPQVMHVPRLAIYSSSETGWRNHGDVMSSSSRLEDHEDNVSGFHVFAFWSNRYRWISVKENETTDSLKPYPISQRLLSHETEIFHIRKVTPGKPQYVGSDLHFSCGHEVLSFDASEQHRVKISLKTELSRVGHVFLFVPTVDTNHIQVSVAGKPTRWSVVGNVPENEDGGSHCCGRIVRAMVVVHSDGSDSDGEIVVDY</sequence>
<dbReference type="Pfam" id="PF02065">
    <property type="entry name" value="Melibiase"/>
    <property type="match status" value="1"/>
</dbReference>
<organism evidence="4 5">
    <name type="scientific">Nitzschia inconspicua</name>
    <dbReference type="NCBI Taxonomy" id="303405"/>
    <lineage>
        <taxon>Eukaryota</taxon>
        <taxon>Sar</taxon>
        <taxon>Stramenopiles</taxon>
        <taxon>Ochrophyta</taxon>
        <taxon>Bacillariophyta</taxon>
        <taxon>Bacillariophyceae</taxon>
        <taxon>Bacillariophycidae</taxon>
        <taxon>Bacillariales</taxon>
        <taxon>Bacillariaceae</taxon>
        <taxon>Nitzschia</taxon>
    </lineage>
</organism>
<feature type="region of interest" description="Disordered" evidence="3">
    <location>
        <begin position="33"/>
        <end position="130"/>
    </location>
</feature>
<keyword evidence="2" id="KW-0326">Glycosidase</keyword>
<keyword evidence="1" id="KW-0378">Hydrolase</keyword>
<protein>
    <submittedName>
        <fullName evidence="4">Alpha-galactosidase</fullName>
    </submittedName>
</protein>
<feature type="compositionally biased region" description="Polar residues" evidence="3">
    <location>
        <begin position="50"/>
        <end position="61"/>
    </location>
</feature>
<dbReference type="GO" id="GO:0016052">
    <property type="term" value="P:carbohydrate catabolic process"/>
    <property type="evidence" value="ECO:0007669"/>
    <property type="project" value="InterPro"/>
</dbReference>
<evidence type="ECO:0000313" key="4">
    <source>
        <dbReference type="EMBL" id="KAG7367413.1"/>
    </source>
</evidence>
<name>A0A9K3LSX0_9STRA</name>
<dbReference type="Proteomes" id="UP000693970">
    <property type="component" value="Unassembled WGS sequence"/>
</dbReference>
<dbReference type="AlphaFoldDB" id="A0A9K3LSX0"/>
<feature type="compositionally biased region" description="Polar residues" evidence="3">
    <location>
        <begin position="83"/>
        <end position="96"/>
    </location>
</feature>